<dbReference type="Proteomes" id="UP000015102">
    <property type="component" value="Unassembled WGS sequence"/>
</dbReference>
<proteinExistence type="predicted"/>
<dbReference type="EnsemblMetazoa" id="MESCA001620-RA">
    <property type="protein sequence ID" value="MESCA001620-PA"/>
    <property type="gene ID" value="MESCA001620"/>
</dbReference>
<dbReference type="HOGENOM" id="CLU_057206_1_0_1"/>
<dbReference type="InterPro" id="IPR004182">
    <property type="entry name" value="GRAM"/>
</dbReference>
<evidence type="ECO:0000313" key="3">
    <source>
        <dbReference type="Proteomes" id="UP000015102"/>
    </source>
</evidence>
<dbReference type="STRING" id="36166.T1GE62"/>
<dbReference type="EMBL" id="CAQQ02001839">
    <property type="status" value="NOT_ANNOTATED_CDS"/>
    <property type="molecule type" value="Genomic_DNA"/>
</dbReference>
<dbReference type="CDD" id="cd13214">
    <property type="entry name" value="PH-GRAM_WBP2"/>
    <property type="match status" value="1"/>
</dbReference>
<keyword evidence="3" id="KW-1185">Reference proteome</keyword>
<protein>
    <recommendedName>
        <fullName evidence="1">GRAM domain-containing protein</fullName>
    </recommendedName>
</protein>
<organism evidence="2 3">
    <name type="scientific">Megaselia scalaris</name>
    <name type="common">Humpbacked fly</name>
    <name type="synonym">Phora scalaris</name>
    <dbReference type="NCBI Taxonomy" id="36166"/>
    <lineage>
        <taxon>Eukaryota</taxon>
        <taxon>Metazoa</taxon>
        <taxon>Ecdysozoa</taxon>
        <taxon>Arthropoda</taxon>
        <taxon>Hexapoda</taxon>
        <taxon>Insecta</taxon>
        <taxon>Pterygota</taxon>
        <taxon>Neoptera</taxon>
        <taxon>Endopterygota</taxon>
        <taxon>Diptera</taxon>
        <taxon>Brachycera</taxon>
        <taxon>Muscomorpha</taxon>
        <taxon>Platypezoidea</taxon>
        <taxon>Phoridae</taxon>
        <taxon>Megaseliini</taxon>
        <taxon>Megaselia</taxon>
    </lineage>
</organism>
<dbReference type="PANTHER" id="PTHR31606">
    <property type="entry name" value="WW DOMAIN BINDING PROTEIN 2, ISOFORM E"/>
    <property type="match status" value="1"/>
</dbReference>
<name>T1GE62_MEGSC</name>
<feature type="domain" description="GRAM" evidence="1">
    <location>
        <begin position="31"/>
        <end position="114"/>
    </location>
</feature>
<sequence length="214" mass="23911">MSMNTSHANYGVLLYAGSNRVPGQDNIIFKGIKEGRIYLTTHRIIFNNYRNENLQSFSLPFVALSNVIVGNPLFGPNYLKGKVKARQNGNIVGVIDFKIRLKSGGIQEFGDTLFHAISIIQKANDGVLDTLPPYKPADSWFEAPPSAYEITPGFYSWVPFNNPNFMEIPPNSVFMTDNPALYLGINSSLIEERKTKQLDSCTCEPRKRNVSTVS</sequence>
<dbReference type="AlphaFoldDB" id="T1GE62"/>
<dbReference type="SUPFAM" id="SSF50729">
    <property type="entry name" value="PH domain-like"/>
    <property type="match status" value="1"/>
</dbReference>
<reference evidence="3" key="1">
    <citation type="submission" date="2013-02" db="EMBL/GenBank/DDBJ databases">
        <authorList>
            <person name="Hughes D."/>
        </authorList>
    </citation>
    <scope>NUCLEOTIDE SEQUENCE</scope>
    <source>
        <strain>Durham</strain>
        <strain evidence="3">NC isolate 2 -- Noor lab</strain>
    </source>
</reference>
<dbReference type="GO" id="GO:0005634">
    <property type="term" value="C:nucleus"/>
    <property type="evidence" value="ECO:0007669"/>
    <property type="project" value="TreeGrafter"/>
</dbReference>
<dbReference type="GO" id="GO:0031490">
    <property type="term" value="F:chromatin DNA binding"/>
    <property type="evidence" value="ECO:0007669"/>
    <property type="project" value="TreeGrafter"/>
</dbReference>
<dbReference type="PANTHER" id="PTHR31606:SF1">
    <property type="entry name" value="WW DOMAIN BINDING PROTEIN 2, ISOFORM E"/>
    <property type="match status" value="1"/>
</dbReference>
<dbReference type="Pfam" id="PF02893">
    <property type="entry name" value="GRAM"/>
    <property type="match status" value="1"/>
</dbReference>
<evidence type="ECO:0000259" key="1">
    <source>
        <dbReference type="Pfam" id="PF02893"/>
    </source>
</evidence>
<accession>T1GE62</accession>
<evidence type="ECO:0000313" key="2">
    <source>
        <dbReference type="EnsemblMetazoa" id="MESCA001620-PA"/>
    </source>
</evidence>
<dbReference type="GO" id="GO:0003713">
    <property type="term" value="F:transcription coactivator activity"/>
    <property type="evidence" value="ECO:0007669"/>
    <property type="project" value="InterPro"/>
</dbReference>
<reference evidence="2" key="2">
    <citation type="submission" date="2015-06" db="UniProtKB">
        <authorList>
            <consortium name="EnsemblMetazoa"/>
        </authorList>
    </citation>
    <scope>IDENTIFICATION</scope>
</reference>
<dbReference type="InterPro" id="IPR044852">
    <property type="entry name" value="WBP2-like"/>
</dbReference>